<feature type="compositionally biased region" description="Low complexity" evidence="1">
    <location>
        <begin position="111"/>
        <end position="127"/>
    </location>
</feature>
<feature type="compositionally biased region" description="Basic and acidic residues" evidence="1">
    <location>
        <begin position="81"/>
        <end position="93"/>
    </location>
</feature>
<evidence type="ECO:0000313" key="2">
    <source>
        <dbReference type="EMBL" id="EPE29497.1"/>
    </source>
</evidence>
<dbReference type="OrthoDB" id="5383057at2759"/>
<dbReference type="GeneID" id="19459715"/>
<sequence>MSTSNPSYGKKVTSEPAPPVKEGAGAVASDSLAAESTRSGGGFSSNRDSEPLGVAGGNSTLANSNTSGAHRLDPAVNNGARMDKEDAAKEKKLGGSSTSYPEGSGGQSKATSVTDTTGSSVTGGSTSNAGVAPTYVNSQGKDQSGPHGKNITEGFEGGKTVTGDIGSENDPGRLAEEQFAKTNANIGLEAVPKQKGGTGKNDFDALGGDTSA</sequence>
<dbReference type="KEGG" id="glz:GLAREA_00657"/>
<protein>
    <submittedName>
        <fullName evidence="2">Uncharacterized protein</fullName>
    </submittedName>
</protein>
<feature type="compositionally biased region" description="Polar residues" evidence="1">
    <location>
        <begin position="57"/>
        <end position="68"/>
    </location>
</feature>
<evidence type="ECO:0000313" key="3">
    <source>
        <dbReference type="Proteomes" id="UP000016922"/>
    </source>
</evidence>
<keyword evidence="3" id="KW-1185">Reference proteome</keyword>
<accession>S3CST5</accession>
<dbReference type="eggNOG" id="ENOG502SRFI">
    <property type="taxonomic scope" value="Eukaryota"/>
</dbReference>
<gene>
    <name evidence="2" type="ORF">GLAREA_00657</name>
</gene>
<proteinExistence type="predicted"/>
<dbReference type="Proteomes" id="UP000016922">
    <property type="component" value="Unassembled WGS sequence"/>
</dbReference>
<dbReference type="EMBL" id="KE145367">
    <property type="protein sequence ID" value="EPE29497.1"/>
    <property type="molecule type" value="Genomic_DNA"/>
</dbReference>
<name>S3CST5_GLAL2</name>
<reference evidence="2 3" key="1">
    <citation type="journal article" date="2013" name="BMC Genomics">
        <title>Genomics-driven discovery of the pneumocandin biosynthetic gene cluster in the fungus Glarea lozoyensis.</title>
        <authorList>
            <person name="Chen L."/>
            <person name="Yue Q."/>
            <person name="Zhang X."/>
            <person name="Xiang M."/>
            <person name="Wang C."/>
            <person name="Li S."/>
            <person name="Che Y."/>
            <person name="Ortiz-Lopez F.J."/>
            <person name="Bills G.F."/>
            <person name="Liu X."/>
            <person name="An Z."/>
        </authorList>
    </citation>
    <scope>NUCLEOTIDE SEQUENCE [LARGE SCALE GENOMIC DNA]</scope>
    <source>
        <strain evidence="3">ATCC 20868 / MF5171</strain>
    </source>
</reference>
<dbReference type="RefSeq" id="XP_008083606.1">
    <property type="nucleotide sequence ID" value="XM_008085415.1"/>
</dbReference>
<evidence type="ECO:0000256" key="1">
    <source>
        <dbReference type="SAM" id="MobiDB-lite"/>
    </source>
</evidence>
<feature type="region of interest" description="Disordered" evidence="1">
    <location>
        <begin position="1"/>
        <end position="212"/>
    </location>
</feature>
<organism evidence="2 3">
    <name type="scientific">Glarea lozoyensis (strain ATCC 20868 / MF5171)</name>
    <dbReference type="NCBI Taxonomy" id="1116229"/>
    <lineage>
        <taxon>Eukaryota</taxon>
        <taxon>Fungi</taxon>
        <taxon>Dikarya</taxon>
        <taxon>Ascomycota</taxon>
        <taxon>Pezizomycotina</taxon>
        <taxon>Leotiomycetes</taxon>
        <taxon>Helotiales</taxon>
        <taxon>Helotiaceae</taxon>
        <taxon>Glarea</taxon>
    </lineage>
</organism>
<dbReference type="AlphaFoldDB" id="S3CST5"/>
<feature type="compositionally biased region" description="Basic and acidic residues" evidence="1">
    <location>
        <begin position="170"/>
        <end position="179"/>
    </location>
</feature>
<dbReference type="OMA" id="EQKYPEC"/>
<dbReference type="HOGENOM" id="CLU_082502_0_0_1"/>